<keyword evidence="3" id="KW-1185">Reference proteome</keyword>
<evidence type="ECO:0000259" key="1">
    <source>
        <dbReference type="PROSITE" id="PS50042"/>
    </source>
</evidence>
<dbReference type="Proteomes" id="UP000241261">
    <property type="component" value="Segment"/>
</dbReference>
<dbReference type="InterPro" id="IPR000595">
    <property type="entry name" value="cNMP-bd_dom"/>
</dbReference>
<organism evidence="2 3">
    <name type="scientific">Microbacterium phage Dismas</name>
    <dbReference type="NCBI Taxonomy" id="2065199"/>
    <lineage>
        <taxon>Viruses</taxon>
        <taxon>Duplodnaviria</taxon>
        <taxon>Heunggongvirae</taxon>
        <taxon>Uroviricota</taxon>
        <taxon>Caudoviricetes</taxon>
        <taxon>Dismasvirus</taxon>
        <taxon>Dismasvirus dismas</taxon>
    </lineage>
</organism>
<dbReference type="RefSeq" id="YP_009622109.1">
    <property type="nucleotide sequence ID" value="NC_042099.1"/>
</dbReference>
<reference evidence="2 3" key="1">
    <citation type="submission" date="2017-12" db="EMBL/GenBank/DDBJ databases">
        <authorList>
            <person name="Tomczak R."/>
            <person name="Garlena R.A."/>
            <person name="Russell D.A."/>
            <person name="Pope W.H."/>
            <person name="Jacobs-Sera D."/>
            <person name="Hatfull G.F."/>
        </authorList>
    </citation>
    <scope>NUCLEOTIDE SEQUENCE [LARGE SCALE GENOMIC DNA]</scope>
</reference>
<dbReference type="KEGG" id="vg:40098846"/>
<dbReference type="GeneID" id="40098846"/>
<name>A0A2H5BFR8_9CAUD</name>
<evidence type="ECO:0000313" key="2">
    <source>
        <dbReference type="EMBL" id="AUG84845.1"/>
    </source>
</evidence>
<accession>A0A2H5BFR8</accession>
<proteinExistence type="predicted"/>
<feature type="domain" description="Cyclic nucleotide-binding" evidence="1">
    <location>
        <begin position="1"/>
        <end position="42"/>
    </location>
</feature>
<dbReference type="PROSITE" id="PS50042">
    <property type="entry name" value="CNMP_BINDING_3"/>
    <property type="match status" value="1"/>
</dbReference>
<sequence length="147" mass="16257">MRTITVAEVTEALDQVIIERGQDFVYRQDESGNCFYTAEDGSPDCVVGAIFAKVAPEAFQHFLDYEAPMDDGNGGVSRTPAGGICKFVRNHDADLDARYASHHLVEAETPALAKALFALQSMQDSQRTWGDSRDEYVKVLNRELQPA</sequence>
<evidence type="ECO:0000313" key="3">
    <source>
        <dbReference type="Proteomes" id="UP000241261"/>
    </source>
</evidence>
<gene>
    <name evidence="2" type="primary">48</name>
    <name evidence="2" type="ORF">PBI_DISMAS_48</name>
</gene>
<dbReference type="EMBL" id="MG670586">
    <property type="protein sequence ID" value="AUG84845.1"/>
    <property type="molecule type" value="Genomic_DNA"/>
</dbReference>
<protein>
    <recommendedName>
        <fullName evidence="1">Cyclic nucleotide-binding domain-containing protein</fullName>
    </recommendedName>
</protein>